<dbReference type="InParanoid" id="A0A6P8NAP0"/>
<feature type="chain" id="PRO_5027671245" evidence="2">
    <location>
        <begin position="21"/>
        <end position="714"/>
    </location>
</feature>
<protein>
    <submittedName>
        <fullName evidence="5">Vascular cell adhesion protein 1</fullName>
    </submittedName>
</protein>
<feature type="domain" description="Ig-like" evidence="3">
    <location>
        <begin position="27"/>
        <end position="107"/>
    </location>
</feature>
<dbReference type="GO" id="GO:0098609">
    <property type="term" value="P:cell-cell adhesion"/>
    <property type="evidence" value="ECO:0007669"/>
    <property type="project" value="InterPro"/>
</dbReference>
<feature type="signal peptide" evidence="2">
    <location>
        <begin position="1"/>
        <end position="20"/>
    </location>
</feature>
<dbReference type="GeneID" id="117346798"/>
<evidence type="ECO:0000259" key="3">
    <source>
        <dbReference type="PROSITE" id="PS50835"/>
    </source>
</evidence>
<dbReference type="SMART" id="SM00408">
    <property type="entry name" value="IGc2"/>
    <property type="match status" value="6"/>
</dbReference>
<dbReference type="SMART" id="SM00409">
    <property type="entry name" value="IG"/>
    <property type="match status" value="6"/>
</dbReference>
<dbReference type="RefSeq" id="XP_033772787.1">
    <property type="nucleotide sequence ID" value="XM_033916896.1"/>
</dbReference>
<feature type="domain" description="Ig-like" evidence="3">
    <location>
        <begin position="573"/>
        <end position="657"/>
    </location>
</feature>
<dbReference type="Pfam" id="PF07679">
    <property type="entry name" value="I-set"/>
    <property type="match status" value="1"/>
</dbReference>
<feature type="domain" description="Ig-like" evidence="3">
    <location>
        <begin position="484"/>
        <end position="566"/>
    </location>
</feature>
<dbReference type="Proteomes" id="UP000515159">
    <property type="component" value="Chromosome 12"/>
</dbReference>
<dbReference type="InterPro" id="IPR013098">
    <property type="entry name" value="Ig_I-set"/>
</dbReference>
<dbReference type="PROSITE" id="PS50835">
    <property type="entry name" value="IG_LIKE"/>
    <property type="match status" value="7"/>
</dbReference>
<dbReference type="OrthoDB" id="10045578at2759"/>
<feature type="domain" description="Ig-like" evidence="3">
    <location>
        <begin position="396"/>
        <end position="479"/>
    </location>
</feature>
<gene>
    <name evidence="5" type="primary">VCAM1</name>
</gene>
<dbReference type="InterPro" id="IPR003599">
    <property type="entry name" value="Ig_sub"/>
</dbReference>
<dbReference type="InterPro" id="IPR007110">
    <property type="entry name" value="Ig-like_dom"/>
</dbReference>
<dbReference type="Gene3D" id="2.60.40.10">
    <property type="entry name" value="Immunoglobulins"/>
    <property type="match status" value="7"/>
</dbReference>
<dbReference type="CDD" id="cd00096">
    <property type="entry name" value="Ig"/>
    <property type="match status" value="1"/>
</dbReference>
<dbReference type="InterPro" id="IPR003989">
    <property type="entry name" value="VCAM-1"/>
</dbReference>
<evidence type="ECO:0000313" key="4">
    <source>
        <dbReference type="Proteomes" id="UP000515159"/>
    </source>
</evidence>
<dbReference type="InterPro" id="IPR013783">
    <property type="entry name" value="Ig-like_fold"/>
</dbReference>
<sequence length="714" mass="78062">MAGALLTVTLSLHLLMTVLAFEIELIPPVPKITAHFGEPLVLTCRATGCDSPRFVWRTEMDFPLAAVVQTKGTHSNLTMKHIGFEHERLYICTAMCTDFPSEQKRITIEIYSFPSDPIITTSSVLVAGTDSLITCTVPDVFPSDLLEVQLVKDGQILGELPYDSERSRKTKNLSIEFIPIPEDDGKEFICLARLSFDDAKKEPQQRQSTKKIIVNYAPQNAAITVTPSSTIREGESLILSCMAQGNPPVRITWRKQSAHKNISLLEGNDSITIPSAEFSDSGLYVCEVTNSAGSALVHKEVSVQGEPKIPHLSILPSTTVKEGDNVTVQCFAEGNPAAKITLRKKSKEGETVLQGASGIVHIPFAQRQDAGVYECEAENAFGTKTSSASLSVEFGPIIDIFTQPSPEVKEGDAVIFICNSSGNPAPEVSWKKYSASGTSHLISKEATLMLKDVKMGDSGLYECEGINQHGKDRRTVELVVQVPPRETSLTVMPSETVKEGDPVVISCRSVGVPSPHIILSKRVENGDMMLKSEDGIYTIQRVQEEHAGTYKCEATNKFGQHSRTITLNVKVPPRNTIVFVSPSENVTEGDNVTITCRTYCNPLPLIILKKVFPENETIQSSNNGIFTLYNVTKSDTGTYVIDVSNDVGNDTEIIEISVLEKMEDPKSNSLVITLLCVLSLAVTSAAIAGIVLYKCQQERLKGFYSLVDALRMRV</sequence>
<dbReference type="PRINTS" id="PR01474">
    <property type="entry name" value="VCAM1"/>
</dbReference>
<dbReference type="FunCoup" id="A0A6P8NAP0">
    <property type="interactions" value="465"/>
</dbReference>
<reference evidence="5" key="1">
    <citation type="submission" date="2025-08" db="UniProtKB">
        <authorList>
            <consortium name="RefSeq"/>
        </authorList>
    </citation>
    <scope>IDENTIFICATION</scope>
</reference>
<keyword evidence="1" id="KW-0472">Membrane</keyword>
<dbReference type="InterPro" id="IPR036179">
    <property type="entry name" value="Ig-like_dom_sf"/>
</dbReference>
<dbReference type="Pfam" id="PF13927">
    <property type="entry name" value="Ig_3"/>
    <property type="match status" value="5"/>
</dbReference>
<keyword evidence="1" id="KW-0812">Transmembrane</keyword>
<proteinExistence type="predicted"/>
<keyword evidence="4" id="KW-1185">Reference proteome</keyword>
<dbReference type="InterPro" id="IPR003598">
    <property type="entry name" value="Ig_sub2"/>
</dbReference>
<feature type="domain" description="Ig-like" evidence="3">
    <location>
        <begin position="114"/>
        <end position="209"/>
    </location>
</feature>
<dbReference type="PANTHER" id="PTHR46013">
    <property type="entry name" value="VASCULAR CELL ADHESION MOLECULE 1"/>
    <property type="match status" value="1"/>
</dbReference>
<dbReference type="CTD" id="7412"/>
<keyword evidence="2" id="KW-0732">Signal</keyword>
<dbReference type="PANTHER" id="PTHR46013:SF1">
    <property type="entry name" value="IG-LIKE DOMAIN-CONTAINING PROTEIN"/>
    <property type="match status" value="1"/>
</dbReference>
<evidence type="ECO:0000313" key="5">
    <source>
        <dbReference type="RefSeq" id="XP_033772787.1"/>
    </source>
</evidence>
<feature type="domain" description="Ig-like" evidence="3">
    <location>
        <begin position="218"/>
        <end position="302"/>
    </location>
</feature>
<dbReference type="SUPFAM" id="SSF48726">
    <property type="entry name" value="Immunoglobulin"/>
    <property type="match status" value="7"/>
</dbReference>
<keyword evidence="1" id="KW-1133">Transmembrane helix</keyword>
<feature type="transmembrane region" description="Helical" evidence="1">
    <location>
        <begin position="670"/>
        <end position="693"/>
    </location>
</feature>
<dbReference type="KEGG" id="gsh:117346798"/>
<feature type="domain" description="Ig-like" evidence="3">
    <location>
        <begin position="307"/>
        <end position="391"/>
    </location>
</feature>
<accession>A0A6P8NAP0</accession>
<dbReference type="GO" id="GO:0016020">
    <property type="term" value="C:membrane"/>
    <property type="evidence" value="ECO:0007669"/>
    <property type="project" value="InterPro"/>
</dbReference>
<evidence type="ECO:0000256" key="1">
    <source>
        <dbReference type="SAM" id="Phobius"/>
    </source>
</evidence>
<dbReference type="AlphaFoldDB" id="A0A6P8NAP0"/>
<evidence type="ECO:0000256" key="2">
    <source>
        <dbReference type="SAM" id="SignalP"/>
    </source>
</evidence>
<organism evidence="4 5">
    <name type="scientific">Geotrypetes seraphini</name>
    <name type="common">Gaboon caecilian</name>
    <name type="synonym">Caecilia seraphini</name>
    <dbReference type="NCBI Taxonomy" id="260995"/>
    <lineage>
        <taxon>Eukaryota</taxon>
        <taxon>Metazoa</taxon>
        <taxon>Chordata</taxon>
        <taxon>Craniata</taxon>
        <taxon>Vertebrata</taxon>
        <taxon>Euteleostomi</taxon>
        <taxon>Amphibia</taxon>
        <taxon>Gymnophiona</taxon>
        <taxon>Geotrypetes</taxon>
    </lineage>
</organism>
<name>A0A6P8NAP0_GEOSA</name>